<keyword evidence="3" id="KW-1003">Cell membrane</keyword>
<evidence type="ECO:0000256" key="5">
    <source>
        <dbReference type="ARBA" id="ARBA00022989"/>
    </source>
</evidence>
<evidence type="ECO:0000256" key="1">
    <source>
        <dbReference type="ARBA" id="ARBA00004651"/>
    </source>
</evidence>
<reference evidence="11" key="1">
    <citation type="journal article" date="2019" name="Int. J. Syst. Evol. Microbiol.">
        <title>The Global Catalogue of Microorganisms (GCM) 10K type strain sequencing project: providing services to taxonomists for standard genome sequencing and annotation.</title>
        <authorList>
            <consortium name="The Broad Institute Genomics Platform"/>
            <consortium name="The Broad Institute Genome Sequencing Center for Infectious Disease"/>
            <person name="Wu L."/>
            <person name="Ma J."/>
        </authorList>
    </citation>
    <scope>NUCLEOTIDE SEQUENCE [LARGE SCALE GENOMIC DNA]</scope>
    <source>
        <strain evidence="11">ZS-35-S2</strain>
    </source>
</reference>
<dbReference type="InterPro" id="IPR035906">
    <property type="entry name" value="MetI-like_sf"/>
</dbReference>
<evidence type="ECO:0000256" key="2">
    <source>
        <dbReference type="ARBA" id="ARBA00022448"/>
    </source>
</evidence>
<feature type="transmembrane region" description="Helical" evidence="7">
    <location>
        <begin position="296"/>
        <end position="316"/>
    </location>
</feature>
<feature type="transmembrane region" description="Helical" evidence="7">
    <location>
        <begin position="43"/>
        <end position="68"/>
    </location>
</feature>
<feature type="transmembrane region" description="Helical" evidence="7">
    <location>
        <begin position="110"/>
        <end position="131"/>
    </location>
</feature>
<evidence type="ECO:0000256" key="7">
    <source>
        <dbReference type="RuleBase" id="RU363032"/>
    </source>
</evidence>
<evidence type="ECO:0000313" key="10">
    <source>
        <dbReference type="EMBL" id="MFC6022629.1"/>
    </source>
</evidence>
<evidence type="ECO:0000256" key="6">
    <source>
        <dbReference type="ARBA" id="ARBA00023136"/>
    </source>
</evidence>
<comment type="similarity">
    <text evidence="7">Belongs to the binding-protein-dependent transport system permease family.</text>
</comment>
<keyword evidence="5 7" id="KW-1133">Transmembrane helix</keyword>
<comment type="caution">
    <text evidence="10">The sequence shown here is derived from an EMBL/GenBank/DDBJ whole genome shotgun (WGS) entry which is preliminary data.</text>
</comment>
<keyword evidence="2 7" id="KW-0813">Transport</keyword>
<dbReference type="Proteomes" id="UP001596203">
    <property type="component" value="Unassembled WGS sequence"/>
</dbReference>
<evidence type="ECO:0000256" key="8">
    <source>
        <dbReference type="SAM" id="MobiDB-lite"/>
    </source>
</evidence>
<evidence type="ECO:0000259" key="9">
    <source>
        <dbReference type="PROSITE" id="PS50928"/>
    </source>
</evidence>
<feature type="transmembrane region" description="Helical" evidence="7">
    <location>
        <begin position="245"/>
        <end position="264"/>
    </location>
</feature>
<dbReference type="EMBL" id="JBHSPR010000060">
    <property type="protein sequence ID" value="MFC6022629.1"/>
    <property type="molecule type" value="Genomic_DNA"/>
</dbReference>
<evidence type="ECO:0000256" key="4">
    <source>
        <dbReference type="ARBA" id="ARBA00022692"/>
    </source>
</evidence>
<dbReference type="InterPro" id="IPR000515">
    <property type="entry name" value="MetI-like"/>
</dbReference>
<dbReference type="InterPro" id="IPR051393">
    <property type="entry name" value="ABC_transporter_permease"/>
</dbReference>
<dbReference type="SUPFAM" id="SSF161098">
    <property type="entry name" value="MetI-like"/>
    <property type="match status" value="1"/>
</dbReference>
<organism evidence="10 11">
    <name type="scientific">Plantactinospora solaniradicis</name>
    <dbReference type="NCBI Taxonomy" id="1723736"/>
    <lineage>
        <taxon>Bacteria</taxon>
        <taxon>Bacillati</taxon>
        <taxon>Actinomycetota</taxon>
        <taxon>Actinomycetes</taxon>
        <taxon>Micromonosporales</taxon>
        <taxon>Micromonosporaceae</taxon>
        <taxon>Plantactinospora</taxon>
    </lineage>
</organism>
<dbReference type="PANTHER" id="PTHR30193:SF37">
    <property type="entry name" value="INNER MEMBRANE ABC TRANSPORTER PERMEASE PROTEIN YCJO"/>
    <property type="match status" value="1"/>
</dbReference>
<dbReference type="CDD" id="cd06261">
    <property type="entry name" value="TM_PBP2"/>
    <property type="match status" value="1"/>
</dbReference>
<feature type="region of interest" description="Disordered" evidence="8">
    <location>
        <begin position="1"/>
        <end position="33"/>
    </location>
</feature>
<keyword evidence="6 7" id="KW-0472">Membrane</keyword>
<dbReference type="Gene3D" id="1.10.3720.10">
    <property type="entry name" value="MetI-like"/>
    <property type="match status" value="1"/>
</dbReference>
<gene>
    <name evidence="10" type="ORF">ACFP2T_41535</name>
</gene>
<dbReference type="PANTHER" id="PTHR30193">
    <property type="entry name" value="ABC TRANSPORTER PERMEASE PROTEIN"/>
    <property type="match status" value="1"/>
</dbReference>
<feature type="domain" description="ABC transmembrane type-1" evidence="9">
    <location>
        <begin position="105"/>
        <end position="317"/>
    </location>
</feature>
<feature type="transmembrane region" description="Helical" evidence="7">
    <location>
        <begin position="143"/>
        <end position="163"/>
    </location>
</feature>
<dbReference type="Pfam" id="PF00528">
    <property type="entry name" value="BPD_transp_1"/>
    <property type="match status" value="1"/>
</dbReference>
<protein>
    <submittedName>
        <fullName evidence="10">Carbohydrate ABC transporter permease</fullName>
    </submittedName>
</protein>
<dbReference type="RefSeq" id="WP_377432297.1">
    <property type="nucleotide sequence ID" value="NZ_JBHSPR010000060.1"/>
</dbReference>
<evidence type="ECO:0000313" key="11">
    <source>
        <dbReference type="Proteomes" id="UP001596203"/>
    </source>
</evidence>
<keyword evidence="11" id="KW-1185">Reference proteome</keyword>
<dbReference type="PROSITE" id="PS50928">
    <property type="entry name" value="ABC_TM1"/>
    <property type="match status" value="1"/>
</dbReference>
<sequence length="325" mass="34990">MATAPATTPTTTGPAAPAGRSRPGRTAPATAARGQRRRRALTGWAFAAPFTVLFGLFLAIPVVASLVMSLTDLRSTDLRTPLRVDFVGLENYARLFTDDLFLRAALNTGVFVLVGVPLTMVLGLAAASALNSGLIRLRGLFRVGFYLPVVTSIVAIAVVWRLVLDPEAGLVNALLRLVGVDGPNWLGDSGLALPSITVMAAWRNFGFLMVVFLAGLQTIPADLYEAARLDGASRWDQFRYVTLPLLRPTLLFGAVVTGIGYLQLFEEPFVMTRGGPLSSTLSVSYHIYNQFGFGNYGYAAAASYVLFVSIVALSVLQFRLLRSRD</sequence>
<proteinExistence type="inferred from homology"/>
<keyword evidence="4 7" id="KW-0812">Transmembrane</keyword>
<comment type="subcellular location">
    <subcellularLocation>
        <location evidence="1 7">Cell membrane</location>
        <topology evidence="1 7">Multi-pass membrane protein</topology>
    </subcellularLocation>
</comment>
<evidence type="ECO:0000256" key="3">
    <source>
        <dbReference type="ARBA" id="ARBA00022475"/>
    </source>
</evidence>
<name>A0ABW1KNT9_9ACTN</name>
<accession>A0ABW1KNT9</accession>